<dbReference type="Proteomes" id="UP001519460">
    <property type="component" value="Unassembled WGS sequence"/>
</dbReference>
<reference evidence="1 2" key="1">
    <citation type="journal article" date="2023" name="Sci. Data">
        <title>Genome assembly of the Korean intertidal mud-creeper Batillaria attramentaria.</title>
        <authorList>
            <person name="Patra A.K."/>
            <person name="Ho P.T."/>
            <person name="Jun S."/>
            <person name="Lee S.J."/>
            <person name="Kim Y."/>
            <person name="Won Y.J."/>
        </authorList>
    </citation>
    <scope>NUCLEOTIDE SEQUENCE [LARGE SCALE GENOMIC DNA]</scope>
    <source>
        <strain evidence="1">Wonlab-2016</strain>
    </source>
</reference>
<dbReference type="EMBL" id="JACVVK020000339">
    <property type="protein sequence ID" value="KAK7477882.1"/>
    <property type="molecule type" value="Genomic_DNA"/>
</dbReference>
<comment type="caution">
    <text evidence="1">The sequence shown here is derived from an EMBL/GenBank/DDBJ whole genome shotgun (WGS) entry which is preliminary data.</text>
</comment>
<proteinExistence type="predicted"/>
<gene>
    <name evidence="1" type="ORF">BaRGS_00030878</name>
</gene>
<evidence type="ECO:0000313" key="2">
    <source>
        <dbReference type="Proteomes" id="UP001519460"/>
    </source>
</evidence>
<dbReference type="AlphaFoldDB" id="A0ABD0JSN8"/>
<sequence length="122" mass="13247">MPVRPCDQPTTADGGRSAPALHTWSCDIELCVNLLSWHYSLRAQRTACSALPATEGRKPCTSTLSCMGGRAVWHGSSTDVSCRVSQPYSDRRLVTKSARPSLWLTSPLLAALQWLTSPLFSG</sequence>
<organism evidence="1 2">
    <name type="scientific">Batillaria attramentaria</name>
    <dbReference type="NCBI Taxonomy" id="370345"/>
    <lineage>
        <taxon>Eukaryota</taxon>
        <taxon>Metazoa</taxon>
        <taxon>Spiralia</taxon>
        <taxon>Lophotrochozoa</taxon>
        <taxon>Mollusca</taxon>
        <taxon>Gastropoda</taxon>
        <taxon>Caenogastropoda</taxon>
        <taxon>Sorbeoconcha</taxon>
        <taxon>Cerithioidea</taxon>
        <taxon>Batillariidae</taxon>
        <taxon>Batillaria</taxon>
    </lineage>
</organism>
<accession>A0ABD0JSN8</accession>
<name>A0ABD0JSN8_9CAEN</name>
<evidence type="ECO:0000313" key="1">
    <source>
        <dbReference type="EMBL" id="KAK7477882.1"/>
    </source>
</evidence>
<keyword evidence="2" id="KW-1185">Reference proteome</keyword>
<protein>
    <submittedName>
        <fullName evidence="1">Uncharacterized protein</fullName>
    </submittedName>
</protein>